<evidence type="ECO:0000313" key="1">
    <source>
        <dbReference type="EMBL" id="KOF81851.1"/>
    </source>
</evidence>
<protein>
    <submittedName>
        <fullName evidence="1">Uncharacterized protein</fullName>
    </submittedName>
</protein>
<sequence length="63" mass="7298">MKIKTDEVSHGLEELCNNTVSYGLPIVKLKNYKYIIFMADYQTFIVHMLEGSSRSQLRDMALL</sequence>
<gene>
    <name evidence="1" type="ORF">OCBIM_22026040mg</name>
</gene>
<dbReference type="AlphaFoldDB" id="A0A0L8GXR5"/>
<accession>A0A0L8GXR5</accession>
<proteinExistence type="predicted"/>
<dbReference type="EMBL" id="KQ419966">
    <property type="protein sequence ID" value="KOF81851.1"/>
    <property type="molecule type" value="Genomic_DNA"/>
</dbReference>
<name>A0A0L8GXR5_OCTBM</name>
<organism evidence="1">
    <name type="scientific">Octopus bimaculoides</name>
    <name type="common">California two-spotted octopus</name>
    <dbReference type="NCBI Taxonomy" id="37653"/>
    <lineage>
        <taxon>Eukaryota</taxon>
        <taxon>Metazoa</taxon>
        <taxon>Spiralia</taxon>
        <taxon>Lophotrochozoa</taxon>
        <taxon>Mollusca</taxon>
        <taxon>Cephalopoda</taxon>
        <taxon>Coleoidea</taxon>
        <taxon>Octopodiformes</taxon>
        <taxon>Octopoda</taxon>
        <taxon>Incirrata</taxon>
        <taxon>Octopodidae</taxon>
        <taxon>Octopus</taxon>
    </lineage>
</organism>
<reference evidence="1" key="1">
    <citation type="submission" date="2015-07" db="EMBL/GenBank/DDBJ databases">
        <title>MeaNS - Measles Nucleotide Surveillance Program.</title>
        <authorList>
            <person name="Tran T."/>
            <person name="Druce J."/>
        </authorList>
    </citation>
    <scope>NUCLEOTIDE SEQUENCE</scope>
    <source>
        <strain evidence="1">UCB-OBI-ISO-001</strain>
        <tissue evidence="1">Gonad</tissue>
    </source>
</reference>